<protein>
    <submittedName>
        <fullName evidence="2">Uncharacterized protein</fullName>
    </submittedName>
</protein>
<sequence length="127" mass="15129">MEIANVIEKLNEIKDDELKDLLKEYIKIKDEISYLNDVLEDVEMLIESIEHIKRDTTAIKAIIPKLSKYTNIPMFNDLIKMIDYVDSVETSEIEALRWKINKDIEELEEKLSMLEKEINIRLREKFL</sequence>
<organism evidence="2 3">
    <name type="scientific">Methanocaldococcus villosus KIN24-T80</name>
    <dbReference type="NCBI Taxonomy" id="1069083"/>
    <lineage>
        <taxon>Archaea</taxon>
        <taxon>Methanobacteriati</taxon>
        <taxon>Methanobacteriota</taxon>
        <taxon>Methanomada group</taxon>
        <taxon>Methanococci</taxon>
        <taxon>Methanococcales</taxon>
        <taxon>Methanocaldococcaceae</taxon>
        <taxon>Methanocaldococcus</taxon>
    </lineage>
</organism>
<name>N6VRW8_9EURY</name>
<dbReference type="RefSeq" id="WP_004592388.1">
    <property type="nucleotide sequence ID" value="NZ_APMM01000037.1"/>
</dbReference>
<gene>
    <name evidence="2" type="ORF">J422_05359</name>
</gene>
<comment type="caution">
    <text evidence="2">The sequence shown here is derived from an EMBL/GenBank/DDBJ whole genome shotgun (WGS) entry which is preliminary data.</text>
</comment>
<dbReference type="Proteomes" id="UP000053695">
    <property type="component" value="Unassembled WGS sequence"/>
</dbReference>
<dbReference type="OrthoDB" id="64668at2157"/>
<dbReference type="STRING" id="1069083.GCA_000371805_01315"/>
<dbReference type="EMBL" id="APMM01000037">
    <property type="protein sequence ID" value="ENN95906.1"/>
    <property type="molecule type" value="Genomic_DNA"/>
</dbReference>
<evidence type="ECO:0000313" key="3">
    <source>
        <dbReference type="Proteomes" id="UP000053695"/>
    </source>
</evidence>
<evidence type="ECO:0000313" key="2">
    <source>
        <dbReference type="EMBL" id="ENN95906.1"/>
    </source>
</evidence>
<feature type="coiled-coil region" evidence="1">
    <location>
        <begin position="97"/>
        <end position="124"/>
    </location>
</feature>
<accession>N6VRW8</accession>
<proteinExistence type="predicted"/>
<keyword evidence="1" id="KW-0175">Coiled coil</keyword>
<dbReference type="PATRIC" id="fig|1069083.5.peg.1046"/>
<dbReference type="AlphaFoldDB" id="N6VRW8"/>
<reference evidence="2 3" key="1">
    <citation type="journal article" date="2013" name="Genome Announc.">
        <title>Draft Genome Sequence of a Highly Flagellated, Fast-Swimming Archaeon, Methanocaldococcus villosus Strain KIN24-T80 (DSM 22612).</title>
        <authorList>
            <person name="Thennarasu S."/>
            <person name="Polireddy D."/>
            <person name="Antony A."/>
            <person name="Yada M.R."/>
            <person name="Algarawi S."/>
            <person name="Sivakumar N."/>
        </authorList>
    </citation>
    <scope>NUCLEOTIDE SEQUENCE [LARGE SCALE GENOMIC DNA]</scope>
    <source>
        <strain evidence="2 3">KIN24-T80</strain>
    </source>
</reference>
<keyword evidence="3" id="KW-1185">Reference proteome</keyword>
<evidence type="ECO:0000256" key="1">
    <source>
        <dbReference type="SAM" id="Coils"/>
    </source>
</evidence>